<proteinExistence type="predicted"/>
<gene>
    <name evidence="1" type="ORF">LOK49_LG14G01999</name>
</gene>
<dbReference type="EMBL" id="CM045772">
    <property type="protein sequence ID" value="KAI7984779.1"/>
    <property type="molecule type" value="Genomic_DNA"/>
</dbReference>
<organism evidence="1 2">
    <name type="scientific">Camellia lanceoleosa</name>
    <dbReference type="NCBI Taxonomy" id="1840588"/>
    <lineage>
        <taxon>Eukaryota</taxon>
        <taxon>Viridiplantae</taxon>
        <taxon>Streptophyta</taxon>
        <taxon>Embryophyta</taxon>
        <taxon>Tracheophyta</taxon>
        <taxon>Spermatophyta</taxon>
        <taxon>Magnoliopsida</taxon>
        <taxon>eudicotyledons</taxon>
        <taxon>Gunneridae</taxon>
        <taxon>Pentapetalae</taxon>
        <taxon>asterids</taxon>
        <taxon>Ericales</taxon>
        <taxon>Theaceae</taxon>
        <taxon>Camellia</taxon>
    </lineage>
</organism>
<dbReference type="Proteomes" id="UP001060215">
    <property type="component" value="Chromosome 15"/>
</dbReference>
<reference evidence="1 2" key="1">
    <citation type="journal article" date="2022" name="Plant J.">
        <title>Chromosome-level genome of Camellia lanceoleosa provides a valuable resource for understanding genome evolution and self-incompatibility.</title>
        <authorList>
            <person name="Gong W."/>
            <person name="Xiao S."/>
            <person name="Wang L."/>
            <person name="Liao Z."/>
            <person name="Chang Y."/>
            <person name="Mo W."/>
            <person name="Hu G."/>
            <person name="Li W."/>
            <person name="Zhao G."/>
            <person name="Zhu H."/>
            <person name="Hu X."/>
            <person name="Ji K."/>
            <person name="Xiang X."/>
            <person name="Song Q."/>
            <person name="Yuan D."/>
            <person name="Jin S."/>
            <person name="Zhang L."/>
        </authorList>
    </citation>
    <scope>NUCLEOTIDE SEQUENCE [LARGE SCALE GENOMIC DNA]</scope>
    <source>
        <strain evidence="1">SQ_2022a</strain>
    </source>
</reference>
<accession>A0ACC0F8H3</accession>
<sequence>MKATFDLQELRGITIPPMRGVKHLKLKLEYDYISWPSEALVDCILWSCHPEILTMELGGKQNMFIEKGVRNNCCKSTEIKCWRHDLKEVKIEEFIGTKKGMPLAQCKIIGYRFKCSDAQFVNSGINGNISSKYKTDNLDQRLVNVKSFPHGIRNCYTLRPEQVKNIAGTPFISTLELRHLDNSIYKSQSGCMLLYERKALGAYGADGKLIGYNDELGRLWTTYSILDSQIITTIFPTDSQNSNDYKLPREIMSTAVKPLNVTQPLACYFDHGGGPTIKLYVYFHFCKQEELRDNEVREFDILLNHVPWVESVVPSYLKTTTITQEKPESGDELWITIVRTNRSTLPPILNAMEIYLFHPLFTFKILVDAMVNISLTYGVKKNWQGDPCFPMNLSWYGVNCSYIGNNSPQITLLRVNLSSSGLTWVIAPALSSLKSVLHLDLSNNSLTGPVPEFLAQLPALKIL</sequence>
<protein>
    <submittedName>
        <fullName evidence="1">LRR receptor-like serine/threonine-protein kinase</fullName>
    </submittedName>
</protein>
<comment type="caution">
    <text evidence="1">The sequence shown here is derived from an EMBL/GenBank/DDBJ whole genome shotgun (WGS) entry which is preliminary data.</text>
</comment>
<evidence type="ECO:0000313" key="2">
    <source>
        <dbReference type="Proteomes" id="UP001060215"/>
    </source>
</evidence>
<evidence type="ECO:0000313" key="1">
    <source>
        <dbReference type="EMBL" id="KAI7984779.1"/>
    </source>
</evidence>
<name>A0ACC0F8H3_9ERIC</name>
<keyword evidence="2" id="KW-1185">Reference proteome</keyword>